<proteinExistence type="predicted"/>
<protein>
    <submittedName>
        <fullName evidence="2">Uncharacterized protein</fullName>
    </submittedName>
</protein>
<dbReference type="AlphaFoldDB" id="A0A6G1Q2P9"/>
<feature type="region of interest" description="Disordered" evidence="1">
    <location>
        <begin position="488"/>
        <end position="521"/>
    </location>
</feature>
<dbReference type="InterPro" id="IPR043442">
    <property type="entry name" value="Perm1"/>
</dbReference>
<organism evidence="2 3">
    <name type="scientific">Channa argus</name>
    <name type="common">Northern snakehead</name>
    <name type="synonym">Ophicephalus argus</name>
    <dbReference type="NCBI Taxonomy" id="215402"/>
    <lineage>
        <taxon>Eukaryota</taxon>
        <taxon>Metazoa</taxon>
        <taxon>Chordata</taxon>
        <taxon>Craniata</taxon>
        <taxon>Vertebrata</taxon>
        <taxon>Euteleostomi</taxon>
        <taxon>Actinopterygii</taxon>
        <taxon>Neopterygii</taxon>
        <taxon>Teleostei</taxon>
        <taxon>Neoteleostei</taxon>
        <taxon>Acanthomorphata</taxon>
        <taxon>Anabantaria</taxon>
        <taxon>Anabantiformes</taxon>
        <taxon>Channoidei</taxon>
        <taxon>Channidae</taxon>
        <taxon>Channa</taxon>
    </lineage>
</organism>
<feature type="compositionally biased region" description="Polar residues" evidence="1">
    <location>
        <begin position="299"/>
        <end position="315"/>
    </location>
</feature>
<reference evidence="3" key="2">
    <citation type="submission" date="2019-02" db="EMBL/GenBank/DDBJ databases">
        <title>Opniocepnalus argus Var Kimnra genome.</title>
        <authorList>
            <person name="Zhou C."/>
            <person name="Xiao S."/>
        </authorList>
    </citation>
    <scope>NUCLEOTIDE SEQUENCE [LARGE SCALE GENOMIC DNA]</scope>
</reference>
<dbReference type="PANTHER" id="PTHR47282:SF1">
    <property type="entry name" value="PGC-1 AND ERR-INDUCED REGULATOR IN MUSCLE PROTEIN 1"/>
    <property type="match status" value="1"/>
</dbReference>
<dbReference type="GO" id="GO:0006355">
    <property type="term" value="P:regulation of DNA-templated transcription"/>
    <property type="evidence" value="ECO:0007669"/>
    <property type="project" value="InterPro"/>
</dbReference>
<evidence type="ECO:0000256" key="1">
    <source>
        <dbReference type="SAM" id="MobiDB-lite"/>
    </source>
</evidence>
<accession>A0A6G1Q2P9</accession>
<feature type="region of interest" description="Disordered" evidence="1">
    <location>
        <begin position="130"/>
        <end position="173"/>
    </location>
</feature>
<feature type="compositionally biased region" description="Polar residues" evidence="1">
    <location>
        <begin position="509"/>
        <end position="521"/>
    </location>
</feature>
<feature type="compositionally biased region" description="Basic residues" evidence="1">
    <location>
        <begin position="317"/>
        <end position="326"/>
    </location>
</feature>
<dbReference type="GO" id="GO:0005737">
    <property type="term" value="C:cytoplasm"/>
    <property type="evidence" value="ECO:0007669"/>
    <property type="project" value="TreeGrafter"/>
</dbReference>
<gene>
    <name evidence="2" type="ORF">EXN66_Car012455</name>
</gene>
<keyword evidence="3" id="KW-1185">Reference proteome</keyword>
<name>A0A6G1Q2P9_CHAAH</name>
<dbReference type="Proteomes" id="UP000503349">
    <property type="component" value="Chromosome 12"/>
</dbReference>
<reference evidence="2 3" key="1">
    <citation type="submission" date="2019-02" db="EMBL/GenBank/DDBJ databases">
        <title>Opniocepnalus argus genome.</title>
        <authorList>
            <person name="Zhou C."/>
            <person name="Xiao S."/>
        </authorList>
    </citation>
    <scope>NUCLEOTIDE SEQUENCE [LARGE SCALE GENOMIC DNA]</scope>
    <source>
        <strain evidence="2">OARG1902GOOAL</strain>
        <tissue evidence="2">Muscle</tissue>
    </source>
</reference>
<feature type="region of interest" description="Disordered" evidence="1">
    <location>
        <begin position="288"/>
        <end position="346"/>
    </location>
</feature>
<dbReference type="EMBL" id="CM015723">
    <property type="protein sequence ID" value="KAF3696777.1"/>
    <property type="molecule type" value="Genomic_DNA"/>
</dbReference>
<evidence type="ECO:0000313" key="2">
    <source>
        <dbReference type="EMBL" id="KAF3696777.1"/>
    </source>
</evidence>
<evidence type="ECO:0000313" key="3">
    <source>
        <dbReference type="Proteomes" id="UP000503349"/>
    </source>
</evidence>
<sequence>MDDFEYSVEISDRDWQCFFAECEECNLLPPSLAGVDSSGMSDLDDSESMLAKRVQKVNLTTHFSDADHSLAGPTDCEGPPVEQFVSKHGVSGMENILSGSEEDLHLQSVNIFFERVKNLTEAERLAEPRKVRAGKNRGAVEEEQQCSDGQQASSSATLPKNTPKLNSLSARGETAVGKRLSRAVDTISNINTMKKVEPSFNISPEPAASNSVAKTNKSAYPETDLFICEEACTEARVTQENQVHDSPVRVVFSKTKPHTDKVIDVDTCTHDLSRSHLTPEILTSIKWKEDENPNVPLSDATSTNKTPSQESSPSASIKRKRRKKRRLSAEPVESGHGGRTQDSEEEEYAWRGEAGLCLCKDDDLLCSHRLQNNLMSSLYSVTRNPPGRISGKEMKINDLSNYVSPCDSQYQYPPGGWCTAKTSAEIHPYNSSQSVTPLNQTDDGLIKTPTISGNVVTHLQPRMKLQVEELPGLNKYCCLPHSFSASLTDKSDRARGNRNGEPNEDPAGNLQQPNNLNHSNIGCENEQNLNFCTAEVKSIPLSILPNADSNDPAVEVSQSDKLSAAKLVQAADNHTLCQRDSEHQQQLELDTDRYVSAPGKTPLPLSATGMISADCHNTKHEQFTARAFLSSDKMSSEVASAKLAENLGNSSRDKSSLFNSPSNLYMNNTVQQILIFSKSDVLSEKNRADERAELEPTQIMAVNSSSSSEFALLSSCCTLDADSVLSVSNDNITDICESCSPFSPNGLCGQKEKQALISAKHMEGEATFAPKIHNVLNDSNQSGSDLLGGEEVVKASKAEPKEARGSQHSVFSISSFWSEMEKLTINDILSLQMIDKDAPPSSLPPLWENEETSMFATTDSGFFTQLDESRSEQTNECMLRVSDSVQSSLPSATAPNSSSSRSVIWEREPVPVSLGADVYPDNMMLISVGDISQPVLSQSAQKCLRKISKNISVHNLHALESEPCSSTWKQQTLPTADVGELEKVETFTDEHVLKEDKDTDSSPSSLTGSYTSSLMDIFQYLFGGTQPIARQSSTDNTSNFSTDGKSLPETYDHFFSEFDTESFFCPLVAAEDHTKDELVPIFSCSRSANRNLQFPEAYEYFFPSSSSDDSSVESDEEDNCGSVKVVTRFSRNSSASKMSVDVYDNFFTDSDLRQNFFWKETFSFRNIKFTGSTQPISNPLSLVPVRQSDRSLRRWVCPSNVLGNQDLISPDPLLCHLEDRISRQLAQQPFRNEDLQTAVSNPILLANVSALSAIRYLRKYVKIEATASEKKLHSDITSDS</sequence>
<dbReference type="PANTHER" id="PTHR47282">
    <property type="entry name" value="PGC-1 AND ERR-INDUCED REGULATOR IN MUSCLE PROTEIN 1"/>
    <property type="match status" value="1"/>
</dbReference>
<feature type="compositionally biased region" description="Polar residues" evidence="1">
    <location>
        <begin position="146"/>
        <end position="169"/>
    </location>
</feature>
<dbReference type="GO" id="GO:0005634">
    <property type="term" value="C:nucleus"/>
    <property type="evidence" value="ECO:0007669"/>
    <property type="project" value="TreeGrafter"/>
</dbReference>
<dbReference type="GO" id="GO:0014850">
    <property type="term" value="P:response to muscle activity"/>
    <property type="evidence" value="ECO:0007669"/>
    <property type="project" value="TreeGrafter"/>
</dbReference>